<dbReference type="PROSITE" id="PS51186">
    <property type="entry name" value="GNAT"/>
    <property type="match status" value="1"/>
</dbReference>
<keyword evidence="2" id="KW-0012">Acyltransferase</keyword>
<dbReference type="CDD" id="cd04301">
    <property type="entry name" value="NAT_SF"/>
    <property type="match status" value="1"/>
</dbReference>
<sequence>MDDTKYQLYKCTSEKEIPYDLLLLADETIEAINAYITDCDVYLLRQTDNIQPFAVAALYKIDEKTVEIKNIAVSETLQNKGIGKYLMDKIKEIAREQQYQYLIVGTSDSGFRQLNFYRKNGFKEFDVRKNFYTDNYPEPIIENGNVLRDMILLKTEL</sequence>
<organism evidence="4 5">
    <name type="scientific">Paenimyroides ceti</name>
    <dbReference type="NCBI Taxonomy" id="395087"/>
    <lineage>
        <taxon>Bacteria</taxon>
        <taxon>Pseudomonadati</taxon>
        <taxon>Bacteroidota</taxon>
        <taxon>Flavobacteriia</taxon>
        <taxon>Flavobacteriales</taxon>
        <taxon>Flavobacteriaceae</taxon>
        <taxon>Paenimyroides</taxon>
    </lineage>
</organism>
<proteinExistence type="predicted"/>
<name>A0ABT8CST8_9FLAO</name>
<accession>A0ABT8CST8</accession>
<evidence type="ECO:0000313" key="5">
    <source>
        <dbReference type="Proteomes" id="UP001242368"/>
    </source>
</evidence>
<protein>
    <submittedName>
        <fullName evidence="4">GNAT family N-acetyltransferase</fullName>
    </submittedName>
</protein>
<comment type="caution">
    <text evidence="4">The sequence shown here is derived from an EMBL/GenBank/DDBJ whole genome shotgun (WGS) entry which is preliminary data.</text>
</comment>
<dbReference type="InterPro" id="IPR000182">
    <property type="entry name" value="GNAT_dom"/>
</dbReference>
<dbReference type="InterPro" id="IPR016181">
    <property type="entry name" value="Acyl_CoA_acyltransferase"/>
</dbReference>
<evidence type="ECO:0000256" key="1">
    <source>
        <dbReference type="ARBA" id="ARBA00022679"/>
    </source>
</evidence>
<dbReference type="Proteomes" id="UP001242368">
    <property type="component" value="Unassembled WGS sequence"/>
</dbReference>
<dbReference type="Gene3D" id="3.40.630.30">
    <property type="match status" value="1"/>
</dbReference>
<dbReference type="EMBL" id="JAUFQU010000001">
    <property type="protein sequence ID" value="MDN3706647.1"/>
    <property type="molecule type" value="Genomic_DNA"/>
</dbReference>
<reference evidence="5" key="1">
    <citation type="journal article" date="2019" name="Int. J. Syst. Evol. Microbiol.">
        <title>The Global Catalogue of Microorganisms (GCM) 10K type strain sequencing project: providing services to taxonomists for standard genome sequencing and annotation.</title>
        <authorList>
            <consortium name="The Broad Institute Genomics Platform"/>
            <consortium name="The Broad Institute Genome Sequencing Center for Infectious Disease"/>
            <person name="Wu L."/>
            <person name="Ma J."/>
        </authorList>
    </citation>
    <scope>NUCLEOTIDE SEQUENCE [LARGE SCALE GENOMIC DNA]</scope>
    <source>
        <strain evidence="5">CECT 7184</strain>
    </source>
</reference>
<dbReference type="PANTHER" id="PTHR43420:SF41">
    <property type="entry name" value="IAA ACETYLTRANSFERASE"/>
    <property type="match status" value="1"/>
</dbReference>
<evidence type="ECO:0000259" key="3">
    <source>
        <dbReference type="PROSITE" id="PS51186"/>
    </source>
</evidence>
<evidence type="ECO:0000256" key="2">
    <source>
        <dbReference type="ARBA" id="ARBA00023315"/>
    </source>
</evidence>
<dbReference type="RefSeq" id="WP_290362709.1">
    <property type="nucleotide sequence ID" value="NZ_JAUFQU010000001.1"/>
</dbReference>
<dbReference type="SUPFAM" id="SSF55729">
    <property type="entry name" value="Acyl-CoA N-acyltransferases (Nat)"/>
    <property type="match status" value="1"/>
</dbReference>
<keyword evidence="5" id="KW-1185">Reference proteome</keyword>
<keyword evidence="1" id="KW-0808">Transferase</keyword>
<dbReference type="Pfam" id="PF00583">
    <property type="entry name" value="Acetyltransf_1"/>
    <property type="match status" value="1"/>
</dbReference>
<feature type="domain" description="N-acetyltransferase" evidence="3">
    <location>
        <begin position="1"/>
        <end position="143"/>
    </location>
</feature>
<dbReference type="PANTHER" id="PTHR43420">
    <property type="entry name" value="ACETYLTRANSFERASE"/>
    <property type="match status" value="1"/>
</dbReference>
<dbReference type="InterPro" id="IPR050680">
    <property type="entry name" value="YpeA/RimI_acetyltransf"/>
</dbReference>
<gene>
    <name evidence="4" type="ORF">QW060_05825</name>
</gene>
<evidence type="ECO:0000313" key="4">
    <source>
        <dbReference type="EMBL" id="MDN3706647.1"/>
    </source>
</evidence>